<comment type="caution">
    <text evidence="1">The sequence shown here is derived from an EMBL/GenBank/DDBJ whole genome shotgun (WGS) entry which is preliminary data.</text>
</comment>
<gene>
    <name evidence="1" type="ORF">RPERSI_LOCUS27588</name>
</gene>
<dbReference type="EMBL" id="CAJVQC010097864">
    <property type="protein sequence ID" value="CAG8829768.1"/>
    <property type="molecule type" value="Genomic_DNA"/>
</dbReference>
<reference evidence="1" key="1">
    <citation type="submission" date="2021-06" db="EMBL/GenBank/DDBJ databases">
        <authorList>
            <person name="Kallberg Y."/>
            <person name="Tangrot J."/>
            <person name="Rosling A."/>
        </authorList>
    </citation>
    <scope>NUCLEOTIDE SEQUENCE</scope>
    <source>
        <strain evidence="1">MA461A</strain>
    </source>
</reference>
<feature type="non-terminal residue" evidence="1">
    <location>
        <position position="66"/>
    </location>
</feature>
<name>A0ACA9S6U7_9GLOM</name>
<organism evidence="1 2">
    <name type="scientific">Racocetra persica</name>
    <dbReference type="NCBI Taxonomy" id="160502"/>
    <lineage>
        <taxon>Eukaryota</taxon>
        <taxon>Fungi</taxon>
        <taxon>Fungi incertae sedis</taxon>
        <taxon>Mucoromycota</taxon>
        <taxon>Glomeromycotina</taxon>
        <taxon>Glomeromycetes</taxon>
        <taxon>Diversisporales</taxon>
        <taxon>Gigasporaceae</taxon>
        <taxon>Racocetra</taxon>
    </lineage>
</organism>
<evidence type="ECO:0000313" key="1">
    <source>
        <dbReference type="EMBL" id="CAG8829768.1"/>
    </source>
</evidence>
<protein>
    <submittedName>
        <fullName evidence="1">21937_t:CDS:1</fullName>
    </submittedName>
</protein>
<proteinExistence type="predicted"/>
<accession>A0ACA9S6U7</accession>
<keyword evidence="2" id="KW-1185">Reference proteome</keyword>
<sequence length="66" mass="7437">MRPIPLSSSKLLQDGTNSTDLELLTLKNHQHYDFCKIVGLFLVVALSNLKSDLPQLVEAFSFTQME</sequence>
<dbReference type="Proteomes" id="UP000789920">
    <property type="component" value="Unassembled WGS sequence"/>
</dbReference>
<evidence type="ECO:0000313" key="2">
    <source>
        <dbReference type="Proteomes" id="UP000789920"/>
    </source>
</evidence>